<dbReference type="Proteomes" id="UP000002522">
    <property type="component" value="Chromosome"/>
</dbReference>
<dbReference type="HOGENOM" id="CLU_917725_0_0_14"/>
<feature type="transmembrane region" description="Helical" evidence="1">
    <location>
        <begin position="76"/>
        <end position="96"/>
    </location>
</feature>
<dbReference type="RefSeq" id="WP_011077265.1">
    <property type="nucleotide sequence ID" value="NC_004432.1"/>
</dbReference>
<dbReference type="AlphaFoldDB" id="Q8EVW8"/>
<keyword evidence="1" id="KW-0472">Membrane</keyword>
<keyword evidence="1" id="KW-0812">Transmembrane</keyword>
<proteinExistence type="predicted"/>
<dbReference type="EMBL" id="BA000026">
    <property type="protein sequence ID" value="BAC44231.1"/>
    <property type="molecule type" value="Genomic_DNA"/>
</dbReference>
<feature type="transmembrane region" description="Helical" evidence="1">
    <location>
        <begin position="193"/>
        <end position="212"/>
    </location>
</feature>
<name>Q8EVW8_MALP2</name>
<dbReference type="NCBIfam" id="NF046011">
    <property type="entry name" value="MAG4940_fam"/>
    <property type="match status" value="1"/>
</dbReference>
<sequence length="303" mass="34062">MMFDANKSLIANLAASNQLTTHEALANTSTFEILKTWWDTSIALSTFASSTLLALFTSFTIFFLRNHYKTLNERNPFVRPLISSLCVIAALCAGWIIQMMSRNSPSSITYFSISISPVIGRWAFEGMIHGFNLVSKGLIYVIGFHFLGLMTGFLIANLIIYFIGDKNPAKDYSLQSTFGTKPLSTKMHFVKNSSVWLIVGATVPFCGYFVYISSSSGNQPFSPLMSVFCALAIMFIMMVLTHRIGYYDGNMLYSVCIQLSNIFILKNKDRKQIYKNIPISITFALGWPFIWGIIYGVLYNNNI</sequence>
<dbReference type="InParanoid" id="Q8EVW8"/>
<feature type="transmembrane region" description="Helical" evidence="1">
    <location>
        <begin position="277"/>
        <end position="298"/>
    </location>
</feature>
<evidence type="ECO:0000313" key="3">
    <source>
        <dbReference type="Proteomes" id="UP000002522"/>
    </source>
</evidence>
<evidence type="ECO:0000313" key="2">
    <source>
        <dbReference type="EMBL" id="BAC44231.1"/>
    </source>
</evidence>
<keyword evidence="1" id="KW-1133">Transmembrane helix</keyword>
<feature type="transmembrane region" description="Helical" evidence="1">
    <location>
        <begin position="42"/>
        <end position="64"/>
    </location>
</feature>
<reference evidence="2 3" key="1">
    <citation type="journal article" date="2002" name="Nucleic Acids Res.">
        <title>The complete genomic sequence of Mycoplasma penetrans, an intracellular bacterial pathogen in humans.</title>
        <authorList>
            <person name="Sasaki Y."/>
            <person name="Ishikawa J."/>
            <person name="Yamashita A."/>
            <person name="Oshima K."/>
            <person name="Kenri T."/>
            <person name="Furuya K."/>
            <person name="Yoshino C."/>
            <person name="Horino A."/>
            <person name="Shiba T."/>
            <person name="Sasaki T."/>
            <person name="Hattori M."/>
        </authorList>
    </citation>
    <scope>NUCLEOTIDE SEQUENCE [LARGE SCALE GENOMIC DNA]</scope>
    <source>
        <strain evidence="2 3">HF-2</strain>
    </source>
</reference>
<gene>
    <name evidence="2" type="ordered locus">MYPE4410</name>
</gene>
<keyword evidence="3" id="KW-1185">Reference proteome</keyword>
<feature type="transmembrane region" description="Helical" evidence="1">
    <location>
        <begin position="224"/>
        <end position="244"/>
    </location>
</feature>
<protein>
    <submittedName>
        <fullName evidence="2">Integral membrane protein</fullName>
    </submittedName>
</protein>
<dbReference type="eggNOG" id="ENOG5030NM1">
    <property type="taxonomic scope" value="Bacteria"/>
</dbReference>
<feature type="transmembrane region" description="Helical" evidence="1">
    <location>
        <begin position="137"/>
        <end position="163"/>
    </location>
</feature>
<dbReference type="KEGG" id="mpe:MYPE4410"/>
<accession>Q8EVW8</accession>
<dbReference type="STRING" id="272633.gene:10731557"/>
<organism evidence="2 3">
    <name type="scientific">Malacoplasma penetrans (strain HF-2)</name>
    <name type="common">Mycoplasma penetrans</name>
    <dbReference type="NCBI Taxonomy" id="272633"/>
    <lineage>
        <taxon>Bacteria</taxon>
        <taxon>Bacillati</taxon>
        <taxon>Mycoplasmatota</taxon>
        <taxon>Mycoplasmoidales</taxon>
        <taxon>Mycoplasmoidaceae</taxon>
        <taxon>Malacoplasma</taxon>
    </lineage>
</organism>
<evidence type="ECO:0000256" key="1">
    <source>
        <dbReference type="SAM" id="Phobius"/>
    </source>
</evidence>